<sequence>MTHRLSRTSEELPYRLPDQSCIAIPHHRFSFITMLFSVNCFPLISSSPNAVLFFFCLPEGWLNFSVSGNVSRLENAAKKVKHDLETSFWRPRKKTAARLKNDNN</sequence>
<gene>
    <name evidence="1" type="ORF">FGF66_11775</name>
</gene>
<keyword evidence="2" id="KW-1185">Reference proteome</keyword>
<dbReference type="RefSeq" id="WP_170181363.1">
    <property type="nucleotide sequence ID" value="NZ_VDCH01000039.1"/>
</dbReference>
<evidence type="ECO:0000313" key="1">
    <source>
        <dbReference type="EMBL" id="TNJ36546.1"/>
    </source>
</evidence>
<evidence type="ECO:0000313" key="2">
    <source>
        <dbReference type="Proteomes" id="UP000308271"/>
    </source>
</evidence>
<proteinExistence type="predicted"/>
<dbReference type="Proteomes" id="UP000308271">
    <property type="component" value="Unassembled WGS sequence"/>
</dbReference>
<reference evidence="1 2" key="1">
    <citation type="submission" date="2019-05" db="EMBL/GenBank/DDBJ databases">
        <title>Draft Whole-Genome sequence of the green sulfur bacterium Chlorobaculum thiosulfatiphilum DSM 249.</title>
        <authorList>
            <person name="Meyer T.E."/>
            <person name="Kyndt J.A."/>
        </authorList>
    </citation>
    <scope>NUCLEOTIDE SEQUENCE [LARGE SCALE GENOMIC DNA]</scope>
    <source>
        <strain evidence="1 2">DSM 249</strain>
    </source>
</reference>
<name>A0A5C4RZ20_CHLTI</name>
<dbReference type="EMBL" id="VDCH01000039">
    <property type="protein sequence ID" value="TNJ36546.1"/>
    <property type="molecule type" value="Genomic_DNA"/>
</dbReference>
<dbReference type="AlphaFoldDB" id="A0A5C4RZ20"/>
<comment type="caution">
    <text evidence="1">The sequence shown here is derived from an EMBL/GenBank/DDBJ whole genome shotgun (WGS) entry which is preliminary data.</text>
</comment>
<organism evidence="1 2">
    <name type="scientific">Chlorobaculum thiosulfatiphilum</name>
    <name type="common">Chlorobium limicola f.sp. thiosulfatophilum</name>
    <dbReference type="NCBI Taxonomy" id="115852"/>
    <lineage>
        <taxon>Bacteria</taxon>
        <taxon>Pseudomonadati</taxon>
        <taxon>Chlorobiota</taxon>
        <taxon>Chlorobiia</taxon>
        <taxon>Chlorobiales</taxon>
        <taxon>Chlorobiaceae</taxon>
        <taxon>Chlorobaculum</taxon>
    </lineage>
</organism>
<protein>
    <submittedName>
        <fullName evidence="1">Uncharacterized protein</fullName>
    </submittedName>
</protein>
<accession>A0A5C4RZ20</accession>